<gene>
    <name evidence="1" type="ORF">DJ019_02275</name>
</gene>
<evidence type="ECO:0000313" key="1">
    <source>
        <dbReference type="EMBL" id="RAK68862.1"/>
    </source>
</evidence>
<organism evidence="1 2">
    <name type="scientific">Phenylobacterium kunshanense</name>
    <dbReference type="NCBI Taxonomy" id="1445034"/>
    <lineage>
        <taxon>Bacteria</taxon>
        <taxon>Pseudomonadati</taxon>
        <taxon>Pseudomonadota</taxon>
        <taxon>Alphaproteobacteria</taxon>
        <taxon>Caulobacterales</taxon>
        <taxon>Caulobacteraceae</taxon>
        <taxon>Phenylobacterium</taxon>
    </lineage>
</organism>
<keyword evidence="2" id="KW-1185">Reference proteome</keyword>
<protein>
    <submittedName>
        <fullName evidence="1">Uncharacterized protein</fullName>
    </submittedName>
</protein>
<evidence type="ECO:0000313" key="2">
    <source>
        <dbReference type="Proteomes" id="UP000249524"/>
    </source>
</evidence>
<dbReference type="Proteomes" id="UP000249524">
    <property type="component" value="Unassembled WGS sequence"/>
</dbReference>
<comment type="caution">
    <text evidence="1">The sequence shown here is derived from an EMBL/GenBank/DDBJ whole genome shotgun (WGS) entry which is preliminary data.</text>
</comment>
<dbReference type="AlphaFoldDB" id="A0A328BNA1"/>
<reference evidence="1 2" key="1">
    <citation type="submission" date="2018-05" db="EMBL/GenBank/DDBJ databases">
        <authorList>
            <person name="Lanie J.A."/>
            <person name="Ng W.-L."/>
            <person name="Kazmierczak K.M."/>
            <person name="Andrzejewski T.M."/>
            <person name="Davidsen T.M."/>
            <person name="Wayne K.J."/>
            <person name="Tettelin H."/>
            <person name="Glass J.I."/>
            <person name="Rusch D."/>
            <person name="Podicherti R."/>
            <person name="Tsui H.-C.T."/>
            <person name="Winkler M.E."/>
        </authorList>
    </citation>
    <scope>NUCLEOTIDE SEQUENCE [LARGE SCALE GENOMIC DNA]</scope>
    <source>
        <strain evidence="1 2">BUT-10</strain>
    </source>
</reference>
<name>A0A328BNA1_9CAUL</name>
<proteinExistence type="predicted"/>
<accession>A0A328BNA1</accession>
<dbReference type="EMBL" id="QFYS01000001">
    <property type="protein sequence ID" value="RAK68862.1"/>
    <property type="molecule type" value="Genomic_DNA"/>
</dbReference>
<sequence length="91" mass="9853">MVLQVVARDPKQAEQASKGMFYYLGRLTARGPTARIEGLMKAEATRLQPKQAQAELQRCGSELSARTKEYQAVGQRLAAAARPPAAAPAKK</sequence>